<evidence type="ECO:0000256" key="1">
    <source>
        <dbReference type="SAM" id="MobiDB-lite"/>
    </source>
</evidence>
<feature type="compositionally biased region" description="Basic residues" evidence="1">
    <location>
        <begin position="32"/>
        <end position="41"/>
    </location>
</feature>
<proteinExistence type="predicted"/>
<protein>
    <submittedName>
        <fullName evidence="2">Uncharacterized protein</fullName>
    </submittedName>
</protein>
<keyword evidence="3" id="KW-1185">Reference proteome</keyword>
<organism evidence="2 3">
    <name type="scientific">Polarella glacialis</name>
    <name type="common">Dinoflagellate</name>
    <dbReference type="NCBI Taxonomy" id="89957"/>
    <lineage>
        <taxon>Eukaryota</taxon>
        <taxon>Sar</taxon>
        <taxon>Alveolata</taxon>
        <taxon>Dinophyceae</taxon>
        <taxon>Suessiales</taxon>
        <taxon>Suessiaceae</taxon>
        <taxon>Polarella</taxon>
    </lineage>
</organism>
<comment type="caution">
    <text evidence="2">The sequence shown here is derived from an EMBL/GenBank/DDBJ whole genome shotgun (WGS) entry which is preliminary data.</text>
</comment>
<accession>A0A813DGF2</accession>
<dbReference type="PANTHER" id="PTHR46307">
    <property type="entry name" value="G9A, ISOFORM B"/>
    <property type="match status" value="1"/>
</dbReference>
<feature type="region of interest" description="Disordered" evidence="1">
    <location>
        <begin position="120"/>
        <end position="215"/>
    </location>
</feature>
<dbReference type="InterPro" id="IPR043550">
    <property type="entry name" value="EHMT1/EHMT2"/>
</dbReference>
<evidence type="ECO:0000313" key="2">
    <source>
        <dbReference type="EMBL" id="CAE8585297.1"/>
    </source>
</evidence>
<feature type="region of interest" description="Disordered" evidence="1">
    <location>
        <begin position="1"/>
        <end position="106"/>
    </location>
</feature>
<feature type="region of interest" description="Disordered" evidence="1">
    <location>
        <begin position="332"/>
        <end position="353"/>
    </location>
</feature>
<sequence>MGESELQRARRLAALGKAKASSSSSSSSSSEKKKKAKKKEKKSSSSSKKPKAPSSSDSEDNGPKEAKEAGEAKEAKEANEAKAAGERAAAEKLEELRSEGRVGPKVTADVAVGAALELQEAKRSAEEKSKQEKEEEKEEKQQEKKEEKEEEKKKDKKEDKKESKKSDKKGKKEDKEKAKKDKKSADKEEKQAKKDEERKQLEKKEKKKEEKEAKRARDLVTLEALRAKTRGASGKPGEGKATNVDAFSFDPTAKRHVSRIHSLIYTPSTINVAVCRALGLNVKQLQAEDGFGEQAHAIFSGGVGNLAKFEVVPDQFHESAKWEKQQDDKFLANSGQPGPDAEVIPTSPTASATADDNDLQWFKIPTWLRNDIETRLLIGKSRLSMSNDFQNKGRLDNNTLADHLWQCSLQISQRWAGSPSDEVLKQAEAAQNKLRLCQHDALQETSSCRRQNKRAERKYKELWQQVGQMQKNMQRLTSELKAAQQAQFSLGFAAGPSRRAAIQDDLLETPTFVRLKFLGEGVKGGKPAPMRGSLRDVKVRNLEDLAARVEDWLGAPGSWQLSTVANWPLTMDAIRRPSSSRCPLVVNVRNSQDIVLQRLQELSSKQQDLEVKFAQEREEREKE</sequence>
<reference evidence="2" key="1">
    <citation type="submission" date="2021-02" db="EMBL/GenBank/DDBJ databases">
        <authorList>
            <person name="Dougan E. K."/>
            <person name="Rhodes N."/>
            <person name="Thang M."/>
            <person name="Chan C."/>
        </authorList>
    </citation>
    <scope>NUCLEOTIDE SEQUENCE</scope>
</reference>
<dbReference type="OrthoDB" id="447671at2759"/>
<dbReference type="GO" id="GO:0042054">
    <property type="term" value="F:histone methyltransferase activity"/>
    <property type="evidence" value="ECO:0007669"/>
    <property type="project" value="InterPro"/>
</dbReference>
<gene>
    <name evidence="2" type="ORF">PGLA1383_LOCUS4205</name>
</gene>
<name>A0A813DGF2_POLGL</name>
<dbReference type="PANTHER" id="PTHR46307:SF4">
    <property type="entry name" value="G9A, ISOFORM B"/>
    <property type="match status" value="1"/>
</dbReference>
<feature type="compositionally biased region" description="Basic and acidic residues" evidence="1">
    <location>
        <begin position="61"/>
        <end position="102"/>
    </location>
</feature>
<feature type="compositionally biased region" description="Low complexity" evidence="1">
    <location>
        <begin position="44"/>
        <end position="56"/>
    </location>
</feature>
<feature type="compositionally biased region" description="Low complexity" evidence="1">
    <location>
        <begin position="17"/>
        <end position="29"/>
    </location>
</feature>
<feature type="non-terminal residue" evidence="2">
    <location>
        <position position="1"/>
    </location>
</feature>
<dbReference type="EMBL" id="CAJNNV010001547">
    <property type="protein sequence ID" value="CAE8585297.1"/>
    <property type="molecule type" value="Genomic_DNA"/>
</dbReference>
<dbReference type="GO" id="GO:0016279">
    <property type="term" value="F:protein-lysine N-methyltransferase activity"/>
    <property type="evidence" value="ECO:0007669"/>
    <property type="project" value="InterPro"/>
</dbReference>
<dbReference type="GO" id="GO:0002039">
    <property type="term" value="F:p53 binding"/>
    <property type="evidence" value="ECO:0007669"/>
    <property type="project" value="InterPro"/>
</dbReference>
<evidence type="ECO:0000313" key="3">
    <source>
        <dbReference type="Proteomes" id="UP000654075"/>
    </source>
</evidence>
<dbReference type="AlphaFoldDB" id="A0A813DGF2"/>
<dbReference type="Proteomes" id="UP000654075">
    <property type="component" value="Unassembled WGS sequence"/>
</dbReference>